<gene>
    <name evidence="4" type="ORF">SAMN05421753_101497</name>
</gene>
<sequence>MNVFVTGSTGMIGRRLVPLLEAAGHQVIRLVRGDVTSDKERYWDTGGRRLTLSILDGCEALVHLAGENIAGLRWTEHKKDEIYDSRISSTAVLAEAITRMETPPKCFIVASATGYYGNRADTVLTESSPPGFGFLSEVCQDWEHAADPARALTRVVHVRTGIVLGRDGGALKSMLMPFKLGLGGALGGGAQYWSWISGNDIARLYKFCIENESIVGPVNGVSPDPVTNREFTQTLAKKLNRPAALPVPAFVAKLALGEMADELLLASTRVIPKVAQDHGFTFEQPTLGEAL</sequence>
<evidence type="ECO:0000256" key="1">
    <source>
        <dbReference type="ARBA" id="ARBA00009353"/>
    </source>
</evidence>
<evidence type="ECO:0000259" key="2">
    <source>
        <dbReference type="Pfam" id="PF01370"/>
    </source>
</evidence>
<evidence type="ECO:0000313" key="4">
    <source>
        <dbReference type="EMBL" id="SFH62614.1"/>
    </source>
</evidence>
<dbReference type="STRING" id="1576369.SAMN05421753_101497"/>
<dbReference type="Gene3D" id="3.40.50.720">
    <property type="entry name" value="NAD(P)-binding Rossmann-like Domain"/>
    <property type="match status" value="1"/>
</dbReference>
<dbReference type="AlphaFoldDB" id="A0A1I3BJV9"/>
<dbReference type="InterPro" id="IPR010099">
    <property type="entry name" value="SDR39U1"/>
</dbReference>
<dbReference type="Pfam" id="PF01370">
    <property type="entry name" value="Epimerase"/>
    <property type="match status" value="1"/>
</dbReference>
<dbReference type="Pfam" id="PF08338">
    <property type="entry name" value="DUF1731"/>
    <property type="match status" value="1"/>
</dbReference>
<feature type="domain" description="NAD-dependent epimerase/dehydratase" evidence="2">
    <location>
        <begin position="3"/>
        <end position="211"/>
    </location>
</feature>
<proteinExistence type="inferred from homology"/>
<evidence type="ECO:0008006" key="6">
    <source>
        <dbReference type="Google" id="ProtNLM"/>
    </source>
</evidence>
<evidence type="ECO:0000313" key="5">
    <source>
        <dbReference type="Proteomes" id="UP000199518"/>
    </source>
</evidence>
<dbReference type="CDD" id="cd05242">
    <property type="entry name" value="SDR_a8"/>
    <property type="match status" value="1"/>
</dbReference>
<evidence type="ECO:0000259" key="3">
    <source>
        <dbReference type="Pfam" id="PF08338"/>
    </source>
</evidence>
<dbReference type="NCBIfam" id="TIGR01777">
    <property type="entry name" value="yfcH"/>
    <property type="match status" value="1"/>
</dbReference>
<dbReference type="PANTHER" id="PTHR11092">
    <property type="entry name" value="SUGAR NUCLEOTIDE EPIMERASE RELATED"/>
    <property type="match status" value="1"/>
</dbReference>
<comment type="similarity">
    <text evidence="1">Belongs to the NAD(P)-dependent epimerase/dehydratase family. SDR39U1 subfamily.</text>
</comment>
<feature type="domain" description="DUF1731" evidence="3">
    <location>
        <begin position="247"/>
        <end position="291"/>
    </location>
</feature>
<dbReference type="OrthoDB" id="9801773at2"/>
<dbReference type="RefSeq" id="WP_092047604.1">
    <property type="nucleotide sequence ID" value="NZ_FOQD01000001.1"/>
</dbReference>
<protein>
    <recommendedName>
        <fullName evidence="6">TIGR01777 family protein</fullName>
    </recommendedName>
</protein>
<name>A0A1I3BJV9_9PLAN</name>
<keyword evidence="5" id="KW-1185">Reference proteome</keyword>
<dbReference type="PANTHER" id="PTHR11092:SF0">
    <property type="entry name" value="EPIMERASE FAMILY PROTEIN SDR39U1"/>
    <property type="match status" value="1"/>
</dbReference>
<accession>A0A1I3BJV9</accession>
<dbReference type="SUPFAM" id="SSF51735">
    <property type="entry name" value="NAD(P)-binding Rossmann-fold domains"/>
    <property type="match status" value="1"/>
</dbReference>
<dbReference type="InterPro" id="IPR001509">
    <property type="entry name" value="Epimerase_deHydtase"/>
</dbReference>
<dbReference type="Proteomes" id="UP000199518">
    <property type="component" value="Unassembled WGS sequence"/>
</dbReference>
<reference evidence="5" key="1">
    <citation type="submission" date="2016-10" db="EMBL/GenBank/DDBJ databases">
        <authorList>
            <person name="Varghese N."/>
            <person name="Submissions S."/>
        </authorList>
    </citation>
    <scope>NUCLEOTIDE SEQUENCE [LARGE SCALE GENOMIC DNA]</scope>
    <source>
        <strain evidence="5">DSM 26348</strain>
    </source>
</reference>
<organism evidence="4 5">
    <name type="scientific">Planctomicrobium piriforme</name>
    <dbReference type="NCBI Taxonomy" id="1576369"/>
    <lineage>
        <taxon>Bacteria</taxon>
        <taxon>Pseudomonadati</taxon>
        <taxon>Planctomycetota</taxon>
        <taxon>Planctomycetia</taxon>
        <taxon>Planctomycetales</taxon>
        <taxon>Planctomycetaceae</taxon>
        <taxon>Planctomicrobium</taxon>
    </lineage>
</organism>
<dbReference type="InterPro" id="IPR013549">
    <property type="entry name" value="DUF1731"/>
</dbReference>
<dbReference type="InterPro" id="IPR036291">
    <property type="entry name" value="NAD(P)-bd_dom_sf"/>
</dbReference>
<dbReference type="EMBL" id="FOQD01000001">
    <property type="protein sequence ID" value="SFH62614.1"/>
    <property type="molecule type" value="Genomic_DNA"/>
</dbReference>